<sequence>MYWAHPHELRAMTQYLREPVLVLDVNCAGDAHMQRYMYKDYRLSNGDDHETGYYEAYSDTDARDYLHGCWAEGDPSYAAVVPDSYVWKDSINELGPEDGVPMESINNLSNTDDVNRLLAKRLAIREW</sequence>
<dbReference type="AlphaFoldDB" id="A0A225VUX2"/>
<reference evidence="2" key="1">
    <citation type="submission" date="2017-03" db="EMBL/GenBank/DDBJ databases">
        <title>Phytopthora megakarya and P. palmivora, two closely related causual agents of cacao black pod achieved similar genome size and gene model numbers by different mechanisms.</title>
        <authorList>
            <person name="Ali S."/>
            <person name="Shao J."/>
            <person name="Larry D.J."/>
            <person name="Kronmiller B."/>
            <person name="Shen D."/>
            <person name="Strem M.D."/>
            <person name="Melnick R.L."/>
            <person name="Guiltinan M.J."/>
            <person name="Tyler B.M."/>
            <person name="Meinhardt L.W."/>
            <person name="Bailey B.A."/>
        </authorList>
    </citation>
    <scope>NUCLEOTIDE SEQUENCE [LARGE SCALE GENOMIC DNA]</scope>
    <source>
        <strain evidence="2">zdho120</strain>
    </source>
</reference>
<protein>
    <submittedName>
        <fullName evidence="1">Uncharacterized protein</fullName>
    </submittedName>
</protein>
<evidence type="ECO:0000313" key="2">
    <source>
        <dbReference type="Proteomes" id="UP000198211"/>
    </source>
</evidence>
<organism evidence="1 2">
    <name type="scientific">Phytophthora megakarya</name>
    <dbReference type="NCBI Taxonomy" id="4795"/>
    <lineage>
        <taxon>Eukaryota</taxon>
        <taxon>Sar</taxon>
        <taxon>Stramenopiles</taxon>
        <taxon>Oomycota</taxon>
        <taxon>Peronosporomycetes</taxon>
        <taxon>Peronosporales</taxon>
        <taxon>Peronosporaceae</taxon>
        <taxon>Phytophthora</taxon>
    </lineage>
</organism>
<dbReference type="OrthoDB" id="129059at2759"/>
<accession>A0A225VUX2</accession>
<proteinExistence type="predicted"/>
<dbReference type="EMBL" id="NBNE01002970">
    <property type="protein sequence ID" value="OWZ08944.1"/>
    <property type="molecule type" value="Genomic_DNA"/>
</dbReference>
<keyword evidence="2" id="KW-1185">Reference proteome</keyword>
<dbReference type="Proteomes" id="UP000198211">
    <property type="component" value="Unassembled WGS sequence"/>
</dbReference>
<comment type="caution">
    <text evidence="1">The sequence shown here is derived from an EMBL/GenBank/DDBJ whole genome shotgun (WGS) entry which is preliminary data.</text>
</comment>
<gene>
    <name evidence="1" type="ORF">PHMEG_00018435</name>
</gene>
<evidence type="ECO:0000313" key="1">
    <source>
        <dbReference type="EMBL" id="OWZ08944.1"/>
    </source>
</evidence>
<name>A0A225VUX2_9STRA</name>